<name>A0AA47J3Z0_9LACT</name>
<evidence type="ECO:0000259" key="1">
    <source>
        <dbReference type="Pfam" id="PF01610"/>
    </source>
</evidence>
<dbReference type="InterPro" id="IPR029261">
    <property type="entry name" value="Transposase_Znf"/>
</dbReference>
<gene>
    <name evidence="3" type="ORF">OZ415_04515</name>
</gene>
<dbReference type="Pfam" id="PF14690">
    <property type="entry name" value="Zn_ribbon_ISL3"/>
    <property type="match status" value="1"/>
</dbReference>
<accession>A0AA47J3Z0</accession>
<dbReference type="AlphaFoldDB" id="A0AA47J3Z0"/>
<dbReference type="EMBL" id="CP114063">
    <property type="protein sequence ID" value="WAT25331.1"/>
    <property type="molecule type" value="Genomic_DNA"/>
</dbReference>
<dbReference type="InterPro" id="IPR002560">
    <property type="entry name" value="Transposase_DDE"/>
</dbReference>
<proteinExistence type="predicted"/>
<evidence type="ECO:0000259" key="2">
    <source>
        <dbReference type="Pfam" id="PF14690"/>
    </source>
</evidence>
<reference evidence="3" key="1">
    <citation type="submission" date="2022-12" db="EMBL/GenBank/DDBJ databases">
        <title>Whole genome sequence analysis of a duck derived balloon bacteium Aerococcus urinaeequi henan2020.</title>
        <authorList>
            <person name="Zhang H."/>
            <person name="Qiao H.X."/>
            <person name="Bian C.Z."/>
            <person name="Shu J.C."/>
        </authorList>
    </citation>
    <scope>NUCLEOTIDE SEQUENCE</scope>
    <source>
        <strain evidence="3">2020-HN-1</strain>
    </source>
</reference>
<dbReference type="Pfam" id="PF01610">
    <property type="entry name" value="DDE_Tnp_ISL3"/>
    <property type="match status" value="1"/>
</dbReference>
<protein>
    <submittedName>
        <fullName evidence="3">ISL3 family transposase</fullName>
    </submittedName>
</protein>
<feature type="domain" description="Transposase IS204/IS1001/IS1096/IS1165 zinc-finger" evidence="2">
    <location>
        <begin position="46"/>
        <end position="94"/>
    </location>
</feature>
<dbReference type="PANTHER" id="PTHR33498">
    <property type="entry name" value="TRANSPOSASE FOR INSERTION SEQUENCE ELEMENT IS1557"/>
    <property type="match status" value="1"/>
</dbReference>
<organism evidence="3 4">
    <name type="scientific">Aerococcus urinaeequi</name>
    <dbReference type="NCBI Taxonomy" id="51665"/>
    <lineage>
        <taxon>Bacteria</taxon>
        <taxon>Bacillati</taxon>
        <taxon>Bacillota</taxon>
        <taxon>Bacilli</taxon>
        <taxon>Lactobacillales</taxon>
        <taxon>Aerococcaceae</taxon>
        <taxon>Aerococcus</taxon>
    </lineage>
</organism>
<evidence type="ECO:0000313" key="3">
    <source>
        <dbReference type="EMBL" id="WAT25331.1"/>
    </source>
</evidence>
<sequence>MNKFINITLQLKDENIIFDTENVVEEKKFKNRLSLFYHAKLETNPQYCPACGCVKEDHNIVKNGTKKSRITLTKVSGLPAYLVLRKQRYYCKECTCYFTAKSDIVDENCFISKRAKLMVMDLATKSLTLKHISNTCSISDHTVQRVIDGIGGDLKANSFDPLPEHIAFDEFKSVKNAEGNMNFVFIDNRSSQIVDILSDRRKNHLRNYFLAYPLKTRQRVKTVTMDMYTPYMEVVQALFPNAKIIIDRFHLVQALNRELNKLRVAVMNEFRNPDHRLYNKYKNYWRLFLTPRENLDTWHYQPFKLFDWLTNTGGIVEYLLDKNQMLKASYNLVHTLREALQENDYEVFLTQISQSKLVKLPNGLRRVLRTFTKLQRFIGNTFKYKHLTNGRIEGLNNKIKVLKRIAYGYRNFQNFRTRILLTNKLYLNERSVTPAA</sequence>
<dbReference type="RefSeq" id="WP_269105472.1">
    <property type="nucleotide sequence ID" value="NZ_CP114063.1"/>
</dbReference>
<dbReference type="NCBIfam" id="NF033550">
    <property type="entry name" value="transpos_ISL3"/>
    <property type="match status" value="1"/>
</dbReference>
<dbReference type="Proteomes" id="UP001164714">
    <property type="component" value="Chromosome"/>
</dbReference>
<dbReference type="PANTHER" id="PTHR33498:SF1">
    <property type="entry name" value="TRANSPOSASE FOR INSERTION SEQUENCE ELEMENT IS1557"/>
    <property type="match status" value="1"/>
</dbReference>
<dbReference type="InterPro" id="IPR047951">
    <property type="entry name" value="Transpos_ISL3"/>
</dbReference>
<feature type="domain" description="Transposase IS204/IS1001/IS1096/IS1165 DDE" evidence="1">
    <location>
        <begin position="166"/>
        <end position="419"/>
    </location>
</feature>
<evidence type="ECO:0000313" key="4">
    <source>
        <dbReference type="Proteomes" id="UP001164714"/>
    </source>
</evidence>